<dbReference type="Pfam" id="PF13966">
    <property type="entry name" value="zf-RVT"/>
    <property type="match status" value="1"/>
</dbReference>
<dbReference type="PANTHER" id="PTHR33116">
    <property type="entry name" value="REVERSE TRANSCRIPTASE ZINC-BINDING DOMAIN-CONTAINING PROTEIN-RELATED-RELATED"/>
    <property type="match status" value="1"/>
</dbReference>
<feature type="domain" description="Reverse transcriptase zinc-binding" evidence="1">
    <location>
        <begin position="521"/>
        <end position="602"/>
    </location>
</feature>
<evidence type="ECO:0000313" key="2">
    <source>
        <dbReference type="EMBL" id="KAL0295422.1"/>
    </source>
</evidence>
<gene>
    <name evidence="2" type="ORF">Scaly_3104600</name>
</gene>
<reference evidence="2" key="2">
    <citation type="journal article" date="2024" name="Plant">
        <title>Genomic evolution and insights into agronomic trait innovations of Sesamum species.</title>
        <authorList>
            <person name="Miao H."/>
            <person name="Wang L."/>
            <person name="Qu L."/>
            <person name="Liu H."/>
            <person name="Sun Y."/>
            <person name="Le M."/>
            <person name="Wang Q."/>
            <person name="Wei S."/>
            <person name="Zheng Y."/>
            <person name="Lin W."/>
            <person name="Duan Y."/>
            <person name="Cao H."/>
            <person name="Xiong S."/>
            <person name="Wang X."/>
            <person name="Wei L."/>
            <person name="Li C."/>
            <person name="Ma Q."/>
            <person name="Ju M."/>
            <person name="Zhao R."/>
            <person name="Li G."/>
            <person name="Mu C."/>
            <person name="Tian Q."/>
            <person name="Mei H."/>
            <person name="Zhang T."/>
            <person name="Gao T."/>
            <person name="Zhang H."/>
        </authorList>
    </citation>
    <scope>NUCLEOTIDE SEQUENCE</scope>
    <source>
        <strain evidence="2">KEN8</strain>
    </source>
</reference>
<comment type="caution">
    <text evidence="2">The sequence shown here is derived from an EMBL/GenBank/DDBJ whole genome shotgun (WGS) entry which is preliminary data.</text>
</comment>
<proteinExistence type="predicted"/>
<dbReference type="PANTHER" id="PTHR33116:SF78">
    <property type="entry name" value="OS12G0587133 PROTEIN"/>
    <property type="match status" value="1"/>
</dbReference>
<accession>A0AAW2JM67</accession>
<name>A0AAW2JM67_9LAMI</name>
<dbReference type="InterPro" id="IPR026960">
    <property type="entry name" value="RVT-Znf"/>
</dbReference>
<dbReference type="EMBL" id="JACGWM010001041">
    <property type="protein sequence ID" value="KAL0295422.1"/>
    <property type="molecule type" value="Genomic_DNA"/>
</dbReference>
<protein>
    <recommendedName>
        <fullName evidence="1">Reverse transcriptase zinc-binding domain-containing protein</fullName>
    </recommendedName>
</protein>
<dbReference type="InterPro" id="IPR036691">
    <property type="entry name" value="Endo/exonu/phosph_ase_sf"/>
</dbReference>
<dbReference type="AlphaFoldDB" id="A0AAW2JM67"/>
<organism evidence="2">
    <name type="scientific">Sesamum calycinum</name>
    <dbReference type="NCBI Taxonomy" id="2727403"/>
    <lineage>
        <taxon>Eukaryota</taxon>
        <taxon>Viridiplantae</taxon>
        <taxon>Streptophyta</taxon>
        <taxon>Embryophyta</taxon>
        <taxon>Tracheophyta</taxon>
        <taxon>Spermatophyta</taxon>
        <taxon>Magnoliopsida</taxon>
        <taxon>eudicotyledons</taxon>
        <taxon>Gunneridae</taxon>
        <taxon>Pentapetalae</taxon>
        <taxon>asterids</taxon>
        <taxon>lamiids</taxon>
        <taxon>Lamiales</taxon>
        <taxon>Pedaliaceae</taxon>
        <taxon>Sesamum</taxon>
    </lineage>
</organism>
<evidence type="ECO:0000259" key="1">
    <source>
        <dbReference type="Pfam" id="PF13966"/>
    </source>
</evidence>
<dbReference type="SUPFAM" id="SSF56219">
    <property type="entry name" value="DNase I-like"/>
    <property type="match status" value="1"/>
</dbReference>
<reference evidence="2" key="1">
    <citation type="submission" date="2020-06" db="EMBL/GenBank/DDBJ databases">
        <authorList>
            <person name="Li T."/>
            <person name="Hu X."/>
            <person name="Zhang T."/>
            <person name="Song X."/>
            <person name="Zhang H."/>
            <person name="Dai N."/>
            <person name="Sheng W."/>
            <person name="Hou X."/>
            <person name="Wei L."/>
        </authorList>
    </citation>
    <scope>NUCLEOTIDE SEQUENCE</scope>
    <source>
        <strain evidence="2">KEN8</strain>
        <tissue evidence="2">Leaf</tissue>
    </source>
</reference>
<dbReference type="Gene3D" id="3.60.10.10">
    <property type="entry name" value="Endonuclease/exonuclease/phosphatase"/>
    <property type="match status" value="1"/>
</dbReference>
<sequence>MDDSEVYGRAADTSVSMTEFRNCIRDSGLVQLPFTGCPFTWHNCSEGPRSLWKRLDRMLANTNWMDAWPNSSYISALPSTSDHSPLILTGMDRGEEHVIFRFDNYLAHLPGFLNSVKEIWRHRIVGTAMYETVCKLKLLKDVFRQQKRLKGNLTDNVRQAKNFLDKAQVLFTTYKEDIFLELVKSCRRVYSVAVKLEISMLQQRAKLRWLKHGDQSSKIFFRKSSLRPELKHTITTAEASLLVTPVTLSEVKNAFFDIDAESAPGPDGYTSAFYRNAWPVIGQTLFQAVDEFFRTASFSVSLNGSIHGFFKGGRGLRQGDPMSPYLFVLVMEIWNLLLKFRIKEAADFQYHWKLISDTLNEFAALSGLKPLIDKVDARLAGWNNQILSYAGRLQLIKSVLSTLHTYWTSAFILPKGVLKTLEKKMRQFLWQGSAGRGNAKAPTFDNLDIQWCIRIVGLEKDAQIETSVSERGYLPNCVIRRHQWCWPASTDTEFIGLTSQLPPLHSSAADSISWRSSSGKFTVSAAVSLLQPTTPRVLWYVLLQGTFKIPRHGFILWMAILEKLSTMDKPWVPRAENGCVLCGGLFDETHDHLFFKCSYSKRCLSILRRKSGSNGRFWNGRRVSFGRAKDGEVLTSLMRHFEQHWQL</sequence>